<keyword evidence="2" id="KW-0812">Transmembrane</keyword>
<evidence type="ECO:0008006" key="5">
    <source>
        <dbReference type="Google" id="ProtNLM"/>
    </source>
</evidence>
<sequence>MDSVTESDYEEPPYWRRRALVLAGLLAVVGLLVWTCGGGDDRRSGVAGAAGTPSPSSSPEPSGRIPVAAPTVTVTATAKTAATPTPTAKTTTKAPAKAQTGAAPRKDIPKDKDACERGDVVAGFSMDGDDYARGTLPQFRVSVVNTGERTCAFRTDPRALRILITSGQDRIWSSDHCVRGAGAPVRLRRGVPQVRTVTWDRRRSAEGCPRLRPAARPGTYVAELRGDGVKTRRLVFRLR</sequence>
<feature type="region of interest" description="Disordered" evidence="1">
    <location>
        <begin position="44"/>
        <end position="112"/>
    </location>
</feature>
<protein>
    <recommendedName>
        <fullName evidence="5">DUF4232 domain-containing protein</fullName>
    </recommendedName>
</protein>
<keyword evidence="2" id="KW-0472">Membrane</keyword>
<dbReference type="AlphaFoldDB" id="A0A1H5YWU0"/>
<keyword evidence="4" id="KW-1185">Reference proteome</keyword>
<dbReference type="EMBL" id="FNVO01000004">
    <property type="protein sequence ID" value="SEG28783.1"/>
    <property type="molecule type" value="Genomic_DNA"/>
</dbReference>
<evidence type="ECO:0000256" key="1">
    <source>
        <dbReference type="SAM" id="MobiDB-lite"/>
    </source>
</evidence>
<proteinExistence type="predicted"/>
<name>A0A1H5YWU0_9ACTN</name>
<dbReference type="OrthoDB" id="5189092at2"/>
<reference evidence="4" key="1">
    <citation type="submission" date="2016-10" db="EMBL/GenBank/DDBJ databases">
        <authorList>
            <person name="Varghese N."/>
            <person name="Submissions S."/>
        </authorList>
    </citation>
    <scope>NUCLEOTIDE SEQUENCE [LARGE SCALE GENOMIC DNA]</scope>
    <source>
        <strain evidence="4">DSM 43163</strain>
    </source>
</reference>
<accession>A0A1H5YWU0</accession>
<feature type="compositionally biased region" description="Low complexity" evidence="1">
    <location>
        <begin position="45"/>
        <end position="103"/>
    </location>
</feature>
<evidence type="ECO:0000256" key="2">
    <source>
        <dbReference type="SAM" id="Phobius"/>
    </source>
</evidence>
<feature type="transmembrane region" description="Helical" evidence="2">
    <location>
        <begin position="20"/>
        <end position="37"/>
    </location>
</feature>
<dbReference type="Proteomes" id="UP000236723">
    <property type="component" value="Unassembled WGS sequence"/>
</dbReference>
<evidence type="ECO:0000313" key="3">
    <source>
        <dbReference type="EMBL" id="SEG28783.1"/>
    </source>
</evidence>
<keyword evidence="2" id="KW-1133">Transmembrane helix</keyword>
<evidence type="ECO:0000313" key="4">
    <source>
        <dbReference type="Proteomes" id="UP000236723"/>
    </source>
</evidence>
<gene>
    <name evidence="3" type="ORF">SAMN04489712_104238</name>
</gene>
<organism evidence="3 4">
    <name type="scientific">Thermomonospora echinospora</name>
    <dbReference type="NCBI Taxonomy" id="1992"/>
    <lineage>
        <taxon>Bacteria</taxon>
        <taxon>Bacillati</taxon>
        <taxon>Actinomycetota</taxon>
        <taxon>Actinomycetes</taxon>
        <taxon>Streptosporangiales</taxon>
        <taxon>Thermomonosporaceae</taxon>
        <taxon>Thermomonospora</taxon>
    </lineage>
</organism>
<dbReference type="RefSeq" id="WP_160146968.1">
    <property type="nucleotide sequence ID" value="NZ_FNVO01000004.1"/>
</dbReference>